<reference evidence="3" key="1">
    <citation type="journal article" date="2019" name="Int. J. Syst. Evol. Microbiol.">
        <title>The Global Catalogue of Microorganisms (GCM) 10K type strain sequencing project: providing services to taxonomists for standard genome sequencing and annotation.</title>
        <authorList>
            <consortium name="The Broad Institute Genomics Platform"/>
            <consortium name="The Broad Institute Genome Sequencing Center for Infectious Disease"/>
            <person name="Wu L."/>
            <person name="Ma J."/>
        </authorList>
    </citation>
    <scope>NUCLEOTIDE SEQUENCE [LARGE SCALE GENOMIC DNA]</scope>
    <source>
        <strain evidence="3">JCM 31890</strain>
    </source>
</reference>
<comment type="caution">
    <text evidence="2">The sequence shown here is derived from an EMBL/GenBank/DDBJ whole genome shotgun (WGS) entry which is preliminary data.</text>
</comment>
<organism evidence="2 3">
    <name type="scientific">Acidovorax lacteus</name>
    <dbReference type="NCBI Taxonomy" id="1924988"/>
    <lineage>
        <taxon>Bacteria</taxon>
        <taxon>Pseudomonadati</taxon>
        <taxon>Pseudomonadota</taxon>
        <taxon>Betaproteobacteria</taxon>
        <taxon>Burkholderiales</taxon>
        <taxon>Comamonadaceae</taxon>
        <taxon>Acidovorax</taxon>
    </lineage>
</organism>
<sequence>MNVPGTPLCDAGAAQTRAAEQGQPRSEGCVPLPAVRSATGAQGDASSHLNQMKVMTMNSGISTQPDQAM</sequence>
<evidence type="ECO:0000256" key="1">
    <source>
        <dbReference type="SAM" id="MobiDB-lite"/>
    </source>
</evidence>
<evidence type="ECO:0000313" key="3">
    <source>
        <dbReference type="Proteomes" id="UP001501788"/>
    </source>
</evidence>
<keyword evidence="3" id="KW-1185">Reference proteome</keyword>
<dbReference type="Proteomes" id="UP001501788">
    <property type="component" value="Unassembled WGS sequence"/>
</dbReference>
<evidence type="ECO:0000313" key="2">
    <source>
        <dbReference type="EMBL" id="GAA4422165.1"/>
    </source>
</evidence>
<protein>
    <submittedName>
        <fullName evidence="2">Uncharacterized protein</fullName>
    </submittedName>
</protein>
<gene>
    <name evidence="2" type="ORF">GCM10023090_12820</name>
</gene>
<dbReference type="EMBL" id="BAABEX010000007">
    <property type="protein sequence ID" value="GAA4422165.1"/>
    <property type="molecule type" value="Genomic_DNA"/>
</dbReference>
<feature type="region of interest" description="Disordered" evidence="1">
    <location>
        <begin position="1"/>
        <end position="26"/>
    </location>
</feature>
<name>A0ABP8L5Z2_9BURK</name>
<accession>A0ABP8L5Z2</accession>
<proteinExistence type="predicted"/>